<dbReference type="NCBIfam" id="TIGR01066">
    <property type="entry name" value="rplM_bact"/>
    <property type="match status" value="1"/>
</dbReference>
<dbReference type="GO" id="GO:0006412">
    <property type="term" value="P:translation"/>
    <property type="evidence" value="ECO:0007669"/>
    <property type="project" value="UniProtKB-UniRule"/>
</dbReference>
<dbReference type="GO" id="GO:0017148">
    <property type="term" value="P:negative regulation of translation"/>
    <property type="evidence" value="ECO:0007669"/>
    <property type="project" value="TreeGrafter"/>
</dbReference>
<dbReference type="PANTHER" id="PTHR11545">
    <property type="entry name" value="RIBOSOMAL PROTEIN L13"/>
    <property type="match status" value="1"/>
</dbReference>
<evidence type="ECO:0000256" key="6">
    <source>
        <dbReference type="HAMAP-Rule" id="MF_01366"/>
    </source>
</evidence>
<feature type="compositionally biased region" description="Basic and acidic residues" evidence="7">
    <location>
        <begin position="71"/>
        <end position="81"/>
    </location>
</feature>
<dbReference type="PANTHER" id="PTHR11545:SF2">
    <property type="entry name" value="LARGE RIBOSOMAL SUBUNIT PROTEIN UL13M"/>
    <property type="match status" value="1"/>
</dbReference>
<dbReference type="InterPro" id="IPR005823">
    <property type="entry name" value="Ribosomal_uL13_bac-type"/>
</dbReference>
<keyword evidence="4 6" id="KW-0687">Ribonucleoprotein</keyword>
<evidence type="ECO:0000313" key="10">
    <source>
        <dbReference type="Proteomes" id="UP001155040"/>
    </source>
</evidence>
<evidence type="ECO:0000256" key="1">
    <source>
        <dbReference type="ARBA" id="ARBA00006227"/>
    </source>
</evidence>
<dbReference type="Proteomes" id="UP001155034">
    <property type="component" value="Unassembled WGS sequence"/>
</dbReference>
<dbReference type="RefSeq" id="WP_103015420.1">
    <property type="nucleotide sequence ID" value="NZ_CALTSG010000009.1"/>
</dbReference>
<dbReference type="FunFam" id="3.90.1180.10:FF:000001">
    <property type="entry name" value="50S ribosomal protein L13"/>
    <property type="match status" value="1"/>
</dbReference>
<comment type="similarity">
    <text evidence="1 6">Belongs to the universal ribosomal protein uL13 family.</text>
</comment>
<evidence type="ECO:0000313" key="9">
    <source>
        <dbReference type="EMBL" id="MCS4036971.1"/>
    </source>
</evidence>
<feature type="region of interest" description="Disordered" evidence="7">
    <location>
        <begin position="127"/>
        <end position="148"/>
    </location>
</feature>
<sequence>MDTQSFKTFNAKPDEVERDWYVVDATNQVVGRLASQIARVLRGKHKPTFTPHVDTGDYVIVVNADKARFTGKKEKQKEYHEYSGYPGGDHSHSPEEMRADKPTYIIKEAVEGMLPTGPLGRDTFKKLKVYAGPDHPHEAQQPEPLDNA</sequence>
<dbReference type="InterPro" id="IPR005822">
    <property type="entry name" value="Ribosomal_uL13"/>
</dbReference>
<dbReference type="GO" id="GO:0003735">
    <property type="term" value="F:structural constituent of ribosome"/>
    <property type="evidence" value="ECO:0007669"/>
    <property type="project" value="InterPro"/>
</dbReference>
<keyword evidence="3 6" id="KW-0689">Ribosomal protein</keyword>
<organism evidence="9 10">
    <name type="scientific">Salinibacter ruber</name>
    <dbReference type="NCBI Taxonomy" id="146919"/>
    <lineage>
        <taxon>Bacteria</taxon>
        <taxon>Pseudomonadati</taxon>
        <taxon>Rhodothermota</taxon>
        <taxon>Rhodothermia</taxon>
        <taxon>Rhodothermales</taxon>
        <taxon>Salinibacteraceae</taxon>
        <taxon>Salinibacter</taxon>
    </lineage>
</organism>
<dbReference type="SUPFAM" id="SSF52161">
    <property type="entry name" value="Ribosomal protein L13"/>
    <property type="match status" value="1"/>
</dbReference>
<dbReference type="HAMAP" id="MF_01366">
    <property type="entry name" value="Ribosomal_uL13"/>
    <property type="match status" value="1"/>
</dbReference>
<evidence type="ECO:0000256" key="3">
    <source>
        <dbReference type="ARBA" id="ARBA00022980"/>
    </source>
</evidence>
<dbReference type="Pfam" id="PF00572">
    <property type="entry name" value="Ribosomal_L13"/>
    <property type="match status" value="1"/>
</dbReference>
<feature type="compositionally biased region" description="Basic and acidic residues" evidence="7">
    <location>
        <begin position="89"/>
        <end position="99"/>
    </location>
</feature>
<evidence type="ECO:0000256" key="5">
    <source>
        <dbReference type="ARBA" id="ARBA00035201"/>
    </source>
</evidence>
<dbReference type="CDD" id="cd00392">
    <property type="entry name" value="Ribosomal_L13"/>
    <property type="match status" value="1"/>
</dbReference>
<protein>
    <recommendedName>
        <fullName evidence="5 6">Large ribosomal subunit protein uL13</fullName>
    </recommendedName>
</protein>
<accession>A0A9X2QZE7</accession>
<feature type="region of interest" description="Disordered" evidence="7">
    <location>
        <begin position="71"/>
        <end position="99"/>
    </location>
</feature>
<dbReference type="GO" id="GO:0003729">
    <property type="term" value="F:mRNA binding"/>
    <property type="evidence" value="ECO:0007669"/>
    <property type="project" value="TreeGrafter"/>
</dbReference>
<gene>
    <name evidence="6" type="primary">rplM</name>
    <name evidence="8" type="ORF">GGP82_003115</name>
    <name evidence="9" type="ORF">GGQ01_002043</name>
</gene>
<dbReference type="PIRSF" id="PIRSF002181">
    <property type="entry name" value="Ribosomal_L13"/>
    <property type="match status" value="1"/>
</dbReference>
<reference evidence="9" key="1">
    <citation type="submission" date="2022-08" db="EMBL/GenBank/DDBJ databases">
        <title>Genomic Encyclopedia of Type Strains, Phase V (KMG-V): Genome sequencing to study the core and pangenomes of soil and plant-associated prokaryotes.</title>
        <authorList>
            <person name="Whitman W."/>
        </authorList>
    </citation>
    <scope>NUCLEOTIDE SEQUENCE</scope>
    <source>
        <strain evidence="8">SP2016B</strain>
        <strain evidence="9">SP3012</strain>
    </source>
</reference>
<dbReference type="Gene3D" id="3.90.1180.10">
    <property type="entry name" value="Ribosomal protein L13"/>
    <property type="match status" value="1"/>
</dbReference>
<comment type="subunit">
    <text evidence="2 6">Part of the 50S ribosomal subunit.</text>
</comment>
<evidence type="ECO:0000256" key="2">
    <source>
        <dbReference type="ARBA" id="ARBA00011838"/>
    </source>
</evidence>
<dbReference type="InterPro" id="IPR036899">
    <property type="entry name" value="Ribosomal_uL13_sf"/>
</dbReference>
<evidence type="ECO:0000313" key="8">
    <source>
        <dbReference type="EMBL" id="MCS3866541.1"/>
    </source>
</evidence>
<dbReference type="Proteomes" id="UP001155040">
    <property type="component" value="Unassembled WGS sequence"/>
</dbReference>
<comment type="caution">
    <text evidence="9">The sequence shown here is derived from an EMBL/GenBank/DDBJ whole genome shotgun (WGS) entry which is preliminary data.</text>
</comment>
<dbReference type="GeneID" id="83726868"/>
<dbReference type="AlphaFoldDB" id="A0A9X2QZE7"/>
<dbReference type="GO" id="GO:0022625">
    <property type="term" value="C:cytosolic large ribosomal subunit"/>
    <property type="evidence" value="ECO:0007669"/>
    <property type="project" value="TreeGrafter"/>
</dbReference>
<comment type="function">
    <text evidence="6">This protein is one of the early assembly proteins of the 50S ribosomal subunit, although it is not seen to bind rRNA by itself. It is important during the early stages of 50S assembly.</text>
</comment>
<evidence type="ECO:0000256" key="7">
    <source>
        <dbReference type="SAM" id="MobiDB-lite"/>
    </source>
</evidence>
<evidence type="ECO:0000256" key="4">
    <source>
        <dbReference type="ARBA" id="ARBA00023274"/>
    </source>
</evidence>
<proteinExistence type="inferred from homology"/>
<dbReference type="EMBL" id="JANUBF010000012">
    <property type="protein sequence ID" value="MCS4036971.1"/>
    <property type="molecule type" value="Genomic_DNA"/>
</dbReference>
<name>A0A9X2QZE7_9BACT</name>
<dbReference type="EMBL" id="JANTYZ010000014">
    <property type="protein sequence ID" value="MCS3866541.1"/>
    <property type="molecule type" value="Genomic_DNA"/>
</dbReference>